<evidence type="ECO:0000313" key="2">
    <source>
        <dbReference type="Proteomes" id="UP000002069"/>
    </source>
</evidence>
<proteinExistence type="predicted"/>
<dbReference type="HOGENOM" id="CLU_3011862_0_0_6"/>
<name>C9XZN1_CROTZ</name>
<dbReference type="AlphaFoldDB" id="C9XZN1"/>
<gene>
    <name evidence="1" type="ordered locus">Ctu_34070</name>
</gene>
<dbReference type="Proteomes" id="UP000002069">
    <property type="component" value="Chromosome"/>
</dbReference>
<dbReference type="KEGG" id="ctu:CTU_34070"/>
<reference evidence="1 2" key="1">
    <citation type="journal article" date="2010" name="J. Bacteriol.">
        <title>Complete Genome Sequence of Cronobacter turicensis LMG 23827, a foodborne pathogen causing deaths in neonates.</title>
        <authorList>
            <person name="Stephan R."/>
            <person name="Lehner A."/>
            <person name="Tischler P."/>
            <person name="Rattei T."/>
        </authorList>
    </citation>
    <scope>NUCLEOTIDE SEQUENCE [LARGE SCALE GENOMIC DNA]</scope>
    <source>
        <strain evidence="2">DSM 18703 / CCUG 55852 / LMG 23827 / z3032</strain>
    </source>
</reference>
<accession>C9XZN1</accession>
<keyword evidence="2" id="KW-1185">Reference proteome</keyword>
<evidence type="ECO:0000313" key="1">
    <source>
        <dbReference type="EMBL" id="CBA33427.1"/>
    </source>
</evidence>
<organism evidence="1 2">
    <name type="scientific">Cronobacter turicensis (strain DSM 18703 / CCUG 55852 / LMG 23827 / z3032)</name>
    <dbReference type="NCBI Taxonomy" id="693216"/>
    <lineage>
        <taxon>Bacteria</taxon>
        <taxon>Pseudomonadati</taxon>
        <taxon>Pseudomonadota</taxon>
        <taxon>Gammaproteobacteria</taxon>
        <taxon>Enterobacterales</taxon>
        <taxon>Enterobacteriaceae</taxon>
        <taxon>Cronobacter</taxon>
    </lineage>
</organism>
<protein>
    <submittedName>
        <fullName evidence="1">Uncharacterized protein</fullName>
    </submittedName>
</protein>
<reference evidence="2" key="2">
    <citation type="journal article" date="2011" name="J. Bacteriol.">
        <title>Complete genome sequence of Cronobacter turicensis LMG 23827, a food-borne pathogen causing deaths in neonates.</title>
        <authorList>
            <person name="Stephan R."/>
            <person name="Lehner A."/>
            <person name="Tischler P."/>
            <person name="Rattei T."/>
        </authorList>
    </citation>
    <scope>NUCLEOTIDE SEQUENCE [LARGE SCALE GENOMIC DNA]</scope>
    <source>
        <strain evidence="2">DSM 18703 / CCUG 55852 / LMG 23827 / z3032</strain>
    </source>
</reference>
<sequence length="56" mass="6396">MQKRNNALIFSIAMRINSNQEIVNQEIDELDIIHIKGLLAAKAKARDGITRQRAHK</sequence>
<dbReference type="EMBL" id="FN543093">
    <property type="protein sequence ID" value="CBA33427.1"/>
    <property type="molecule type" value="Genomic_DNA"/>
</dbReference>